<dbReference type="WBParaSite" id="sdigi.contig141.g5149.t1">
    <property type="protein sequence ID" value="sdigi.contig141.g5149.t1"/>
    <property type="gene ID" value="sdigi.contig141.g5149"/>
</dbReference>
<protein>
    <submittedName>
        <fullName evidence="3">Uncharacterized protein</fullName>
    </submittedName>
</protein>
<dbReference type="PANTHER" id="PTHR21593">
    <property type="entry name" value="PRION-LIKE- Q/N-RICH -DOMAIN-BEARING PROTEIN PROTEIN"/>
    <property type="match status" value="1"/>
</dbReference>
<evidence type="ECO:0000313" key="2">
    <source>
        <dbReference type="Proteomes" id="UP000887581"/>
    </source>
</evidence>
<keyword evidence="2" id="KW-1185">Reference proteome</keyword>
<keyword evidence="1" id="KW-0175">Coiled coil</keyword>
<dbReference type="AlphaFoldDB" id="A0A915PFM2"/>
<dbReference type="Proteomes" id="UP000887581">
    <property type="component" value="Unplaced"/>
</dbReference>
<feature type="coiled-coil region" evidence="1">
    <location>
        <begin position="93"/>
        <end position="183"/>
    </location>
</feature>
<sequence>MKDLYKTPSQQCGLPPFVSDLPTAEKKEVLAVWKDYKSGDCTDQRRETQEIIDNLSSDVRAVIFSRPPSFLKGASTDVKKLFRDIMHNKTLSYENKNQELSKLANQVLNQRQLTEFKRYLDENERRKKEFEEKLNNLSPAAKETYEKLERLKIERAKIAEEMSEDVRKELRELYRKRKNQKRTKKNS</sequence>
<organism evidence="2 3">
    <name type="scientific">Setaria digitata</name>
    <dbReference type="NCBI Taxonomy" id="48799"/>
    <lineage>
        <taxon>Eukaryota</taxon>
        <taxon>Metazoa</taxon>
        <taxon>Ecdysozoa</taxon>
        <taxon>Nematoda</taxon>
        <taxon>Chromadorea</taxon>
        <taxon>Rhabditida</taxon>
        <taxon>Spirurina</taxon>
        <taxon>Spiruromorpha</taxon>
        <taxon>Filarioidea</taxon>
        <taxon>Setariidae</taxon>
        <taxon>Setaria</taxon>
    </lineage>
</organism>
<reference evidence="3" key="1">
    <citation type="submission" date="2022-11" db="UniProtKB">
        <authorList>
            <consortium name="WormBaseParasite"/>
        </authorList>
    </citation>
    <scope>IDENTIFICATION</scope>
</reference>
<accession>A0A915PFM2</accession>
<evidence type="ECO:0000313" key="3">
    <source>
        <dbReference type="WBParaSite" id="sdigi.contig141.g5149.t1"/>
    </source>
</evidence>
<dbReference type="PANTHER" id="PTHR21593:SF36">
    <property type="entry name" value="DUF148 DOMAIN-CONTAINING PROTEIN-RELATED"/>
    <property type="match status" value="1"/>
</dbReference>
<name>A0A915PFM2_9BILA</name>
<proteinExistence type="predicted"/>
<dbReference type="InterPro" id="IPR052823">
    <property type="entry name" value="SXP/RAL-2_related"/>
</dbReference>
<evidence type="ECO:0000256" key="1">
    <source>
        <dbReference type="SAM" id="Coils"/>
    </source>
</evidence>